<comment type="caution">
    <text evidence="2">The sequence shown here is derived from an EMBL/GenBank/DDBJ whole genome shotgun (WGS) entry which is preliminary data.</text>
</comment>
<gene>
    <name evidence="2" type="ORF">LSUE1_G007403</name>
</gene>
<name>A0A8T9CCY2_9HELO</name>
<dbReference type="GO" id="GO:0000981">
    <property type="term" value="F:DNA-binding transcription factor activity, RNA polymerase II-specific"/>
    <property type="evidence" value="ECO:0007669"/>
    <property type="project" value="InterPro"/>
</dbReference>
<proteinExistence type="predicted"/>
<evidence type="ECO:0008006" key="4">
    <source>
        <dbReference type="Google" id="ProtNLM"/>
    </source>
</evidence>
<evidence type="ECO:0000313" key="2">
    <source>
        <dbReference type="EMBL" id="TVY80763.1"/>
    </source>
</evidence>
<dbReference type="CDD" id="cd00067">
    <property type="entry name" value="GAL4"/>
    <property type="match status" value="1"/>
</dbReference>
<protein>
    <recommendedName>
        <fullName evidence="4">Zn(2)-C6 fungal-type domain-containing protein</fullName>
    </recommendedName>
</protein>
<dbReference type="EMBL" id="QGMK01000617">
    <property type="protein sequence ID" value="TVY80763.1"/>
    <property type="molecule type" value="Genomic_DNA"/>
</dbReference>
<dbReference type="AlphaFoldDB" id="A0A8T9CCY2"/>
<keyword evidence="1" id="KW-0539">Nucleus</keyword>
<dbReference type="InterPro" id="IPR001138">
    <property type="entry name" value="Zn2Cys6_DnaBD"/>
</dbReference>
<dbReference type="PANTHER" id="PTHR38791:SF5">
    <property type="entry name" value="TRANSCRIPTION FACTOR DBAG-RELATED"/>
    <property type="match status" value="1"/>
</dbReference>
<organism evidence="2 3">
    <name type="scientific">Lachnellula suecica</name>
    <dbReference type="NCBI Taxonomy" id="602035"/>
    <lineage>
        <taxon>Eukaryota</taxon>
        <taxon>Fungi</taxon>
        <taxon>Dikarya</taxon>
        <taxon>Ascomycota</taxon>
        <taxon>Pezizomycotina</taxon>
        <taxon>Leotiomycetes</taxon>
        <taxon>Helotiales</taxon>
        <taxon>Lachnaceae</taxon>
        <taxon>Lachnellula</taxon>
    </lineage>
</organism>
<evidence type="ECO:0000313" key="3">
    <source>
        <dbReference type="Proteomes" id="UP000469558"/>
    </source>
</evidence>
<dbReference type="GO" id="GO:0008270">
    <property type="term" value="F:zinc ion binding"/>
    <property type="evidence" value="ECO:0007669"/>
    <property type="project" value="InterPro"/>
</dbReference>
<reference evidence="2 3" key="1">
    <citation type="submission" date="2018-05" db="EMBL/GenBank/DDBJ databases">
        <title>Genome sequencing and assembly of the regulated plant pathogen Lachnellula willkommii and related sister species for the development of diagnostic species identification markers.</title>
        <authorList>
            <person name="Giroux E."/>
            <person name="Bilodeau G."/>
        </authorList>
    </citation>
    <scope>NUCLEOTIDE SEQUENCE [LARGE SCALE GENOMIC DNA]</scope>
    <source>
        <strain evidence="2 3">CBS 268.59</strain>
    </source>
</reference>
<dbReference type="Proteomes" id="UP000469558">
    <property type="component" value="Unassembled WGS sequence"/>
</dbReference>
<dbReference type="PANTHER" id="PTHR38791">
    <property type="entry name" value="ZN(II)2CYS6 TRANSCRIPTION FACTOR (EUROFUNG)-RELATED-RELATED"/>
    <property type="match status" value="1"/>
</dbReference>
<dbReference type="OrthoDB" id="3525185at2759"/>
<keyword evidence="3" id="KW-1185">Reference proteome</keyword>
<accession>A0A8T9CCY2</accession>
<evidence type="ECO:0000256" key="1">
    <source>
        <dbReference type="ARBA" id="ARBA00023242"/>
    </source>
</evidence>
<sequence>MVYQGPSRGCVSCKRRRKKSCMRCLRANRGCGGYEDGALSAFRMYGSQDADSTYVSTARKCSLPVLVALPGTTTPPSDTLPVEATQADSSLYALRAFFYDCCVISTNLNLSRGFLSGLEKMAYGLGMESDLVQACKAISLGSHSKVQQRPKEIQKAELIYQKLLGSLAKAIENPPMAKTAELKLIAMLLGLYQIIMTSETDLGYHEFHAKGIAALMKIGNFPLNLLGSIRCSRIPHSSKTLRVPGIFCTPALVGEGESLDDLLLNLNMLWTESEGLFDLKDISSLRIESITLDRRFAKWQDSRVAEFKPTAIGKVNQSQHEADVAAGYWSGNVDTYFDLYVAGVWNIFRSARLLLILLIMNLSDTIGEHENGTTLNNTAESIAEEIFASVPYHLADNLQVFLSDLATSKHVIDPGRTLGGLLLMHPLYVVSKMPFLPESMRIYAQKCLLWTGTYMGIGQATLLAKVGIADSLDYLSTCR</sequence>
<dbReference type="InterPro" id="IPR053175">
    <property type="entry name" value="DHMBA_Reg_Transcription_Factor"/>
</dbReference>